<dbReference type="Proteomes" id="UP000053881">
    <property type="component" value="Unassembled WGS sequence"/>
</dbReference>
<dbReference type="EMBL" id="LGPB01000072">
    <property type="protein sequence ID" value="KRG13781.1"/>
    <property type="molecule type" value="Genomic_DNA"/>
</dbReference>
<sequence>MDIKMIEQFQNPGMEFRGKPFWAWNGKLEEKELLRQIDILKEMGFGGFFMHSRTGLVTEYLSDEWFHLINTCADRAKELGMEAWLYDEDRWPSGTAGGEVTKNPEYRLKFIRLKVLSIEDFQWDKRVFAAFICRLEDGINYYDCIQLKKGDLPPPEEGKKYSSLFN</sequence>
<dbReference type="PANTHER" id="PTHR36848:SF2">
    <property type="entry name" value="SECRETED PROTEIN"/>
    <property type="match status" value="1"/>
</dbReference>
<evidence type="ECO:0000313" key="1">
    <source>
        <dbReference type="EMBL" id="KRG13781.1"/>
    </source>
</evidence>
<dbReference type="PATRIC" id="fig|217031.4.peg.2582"/>
<dbReference type="PANTHER" id="PTHR36848">
    <property type="entry name" value="DNA-BINDING PROTEIN (PUTATIVE SECRETED PROTEIN)-RELATED"/>
    <property type="match status" value="1"/>
</dbReference>
<gene>
    <name evidence="1" type="ORF">ACA29_07795</name>
</gene>
<name>A0A0Q9XYR4_9BACI</name>
<proteinExistence type="predicted"/>
<comment type="caution">
    <text evidence="1">The sequence shown here is derived from an EMBL/GenBank/DDBJ whole genome shotgun (WGS) entry which is preliminary data.</text>
</comment>
<organism evidence="1 2">
    <name type="scientific">Lederbergia galactosidilytica</name>
    <dbReference type="NCBI Taxonomy" id="217031"/>
    <lineage>
        <taxon>Bacteria</taxon>
        <taxon>Bacillati</taxon>
        <taxon>Bacillota</taxon>
        <taxon>Bacilli</taxon>
        <taxon>Bacillales</taxon>
        <taxon>Bacillaceae</taxon>
        <taxon>Lederbergia</taxon>
    </lineage>
</organism>
<protein>
    <submittedName>
        <fullName evidence="1">Uncharacterized protein</fullName>
    </submittedName>
</protein>
<reference evidence="1 2" key="1">
    <citation type="submission" date="2015-06" db="EMBL/GenBank/DDBJ databases">
        <title>Genome sequencing project of Bacillus galactosidilyticus PL133.</title>
        <authorList>
            <person name="Gaiero J."/>
            <person name="Nicol R."/>
            <person name="Habash M."/>
        </authorList>
    </citation>
    <scope>NUCLEOTIDE SEQUENCE [LARGE SCALE GENOMIC DNA]</scope>
    <source>
        <strain evidence="1 2">PL133</strain>
    </source>
</reference>
<evidence type="ECO:0000313" key="2">
    <source>
        <dbReference type="Proteomes" id="UP000053881"/>
    </source>
</evidence>
<dbReference type="AlphaFoldDB" id="A0A0Q9XYR4"/>
<dbReference type="InterPro" id="IPR053161">
    <property type="entry name" value="Ulvan_degrading_GH"/>
</dbReference>
<accession>A0A0Q9XYR4</accession>